<dbReference type="InterPro" id="IPR000601">
    <property type="entry name" value="PKD_dom"/>
</dbReference>
<comment type="caution">
    <text evidence="3">The sequence shown here is derived from an EMBL/GenBank/DDBJ whole genome shotgun (WGS) entry which is preliminary data.</text>
</comment>
<name>A0A6B0SYB7_9EURY</name>
<evidence type="ECO:0000313" key="4">
    <source>
        <dbReference type="Proteomes" id="UP000466535"/>
    </source>
</evidence>
<dbReference type="InterPro" id="IPR013783">
    <property type="entry name" value="Ig-like_fold"/>
</dbReference>
<feature type="region of interest" description="Disordered" evidence="1">
    <location>
        <begin position="562"/>
        <end position="582"/>
    </location>
</feature>
<dbReference type="Proteomes" id="UP000466535">
    <property type="component" value="Unassembled WGS sequence"/>
</dbReference>
<dbReference type="OrthoDB" id="271491at2157"/>
<dbReference type="SMART" id="SM00089">
    <property type="entry name" value="PKD"/>
    <property type="match status" value="1"/>
</dbReference>
<protein>
    <submittedName>
        <fullName evidence="3">PKD domain-containing protein</fullName>
    </submittedName>
</protein>
<gene>
    <name evidence="3" type="ORF">GRX03_02885</name>
</gene>
<dbReference type="RefSeq" id="WP_159762675.1">
    <property type="nucleotide sequence ID" value="NZ_WUUT01000001.1"/>
</dbReference>
<organism evidence="3 4">
    <name type="scientific">Halovenus carboxidivorans</name>
    <dbReference type="NCBI Taxonomy" id="2692199"/>
    <lineage>
        <taxon>Archaea</taxon>
        <taxon>Methanobacteriati</taxon>
        <taxon>Methanobacteriota</taxon>
        <taxon>Stenosarchaea group</taxon>
        <taxon>Halobacteria</taxon>
        <taxon>Halobacteriales</taxon>
        <taxon>Haloarculaceae</taxon>
        <taxon>Halovenus</taxon>
    </lineage>
</organism>
<dbReference type="InterPro" id="IPR022409">
    <property type="entry name" value="PKD/Chitinase_dom"/>
</dbReference>
<dbReference type="Pfam" id="PF00801">
    <property type="entry name" value="PKD"/>
    <property type="match status" value="1"/>
</dbReference>
<dbReference type="CDD" id="cd00146">
    <property type="entry name" value="PKD"/>
    <property type="match status" value="1"/>
</dbReference>
<evidence type="ECO:0000259" key="2">
    <source>
        <dbReference type="SMART" id="SM00089"/>
    </source>
</evidence>
<feature type="region of interest" description="Disordered" evidence="1">
    <location>
        <begin position="597"/>
        <end position="674"/>
    </location>
</feature>
<accession>A0A6B0SYB7</accession>
<feature type="compositionally biased region" description="Gly residues" evidence="1">
    <location>
        <begin position="662"/>
        <end position="674"/>
    </location>
</feature>
<feature type="domain" description="PKD/Chitinase" evidence="2">
    <location>
        <begin position="529"/>
        <end position="613"/>
    </location>
</feature>
<dbReference type="EMBL" id="WUUT01000001">
    <property type="protein sequence ID" value="MXR50554.1"/>
    <property type="molecule type" value="Genomic_DNA"/>
</dbReference>
<proteinExistence type="predicted"/>
<dbReference type="AlphaFoldDB" id="A0A6B0SYB7"/>
<feature type="compositionally biased region" description="Acidic residues" evidence="1">
    <location>
        <begin position="617"/>
        <end position="650"/>
    </location>
</feature>
<sequence length="690" mass="72679">MRSRVLHGAVVVFALAGLLTVGVGGAAASHGDDIEETEIVEVQTVSDDPEQGVVRVELQYHIGSEVLGLRTGLRNSEYEVTGVDGFEAIDEGRYEWDGQTTDPTIDVRVPINETSSGAYDYVDAGEWLITDRPVLTRLGWRPSLEAEGEIEVRQPTAAGEEGVAADGMVYLGGYERYSFSAAGEQFDLVISEAADPAWSPAEIGARLVTASRRFDVGARSDRLTVFAVTDPLRRGGLATGTNAAVWVHEAGLTAPQTTLFHEYVHSRQAYNRTDAVEWTIEGSADYFGALLALKNGSIEYHRFYRLLDRGNSYDDVVLADADTWEGTAAHYELGSLVLAAMDERLRAAGASYAAVLRAKNEADGQITGNRFASLAAEFDSGMDAFFDRYVRSRPPEISVPDPTVYDGPNDGAALDVRVPEFDLDPGEREPVTVTLANTGTETSLAPQISVNTSGNVTVELIDSDGSVVTDTDEGWVFDHLPAGEAYDLTFTVEANRTDGEQIAVSAGDLSNQRAATSVTLDSSDPLGVTLSLPAEATAGEQINATATTTPEEASITRYSFSVTGPGTQVTADSSGQAATFTPEEAGTYTVSVTATAADGRTATTEETVDVSPVPSDDTSEETDDTDGSDGDGTDGDSTGEGETTDGDDTSSSDGTDAPDQGGSDGFGDGFGPAVGVGALLALSLLARRAH</sequence>
<evidence type="ECO:0000256" key="1">
    <source>
        <dbReference type="SAM" id="MobiDB-lite"/>
    </source>
</evidence>
<keyword evidence="4" id="KW-1185">Reference proteome</keyword>
<reference evidence="3 4" key="1">
    <citation type="submission" date="2019-12" db="EMBL/GenBank/DDBJ databases">
        <title>Isolation and characterization of three novel carbon monoxide-oxidizing members of Halobacteria from salione crusts and soils.</title>
        <authorList>
            <person name="Myers M.R."/>
            <person name="King G.M."/>
        </authorList>
    </citation>
    <scope>NUCLEOTIDE SEQUENCE [LARGE SCALE GENOMIC DNA]</scope>
    <source>
        <strain evidence="3 4">WSH3</strain>
    </source>
</reference>
<dbReference type="SUPFAM" id="SSF49299">
    <property type="entry name" value="PKD domain"/>
    <property type="match status" value="1"/>
</dbReference>
<evidence type="ECO:0000313" key="3">
    <source>
        <dbReference type="EMBL" id="MXR50554.1"/>
    </source>
</evidence>
<feature type="compositionally biased region" description="Polar residues" evidence="1">
    <location>
        <begin position="562"/>
        <end position="579"/>
    </location>
</feature>
<dbReference type="InterPro" id="IPR035986">
    <property type="entry name" value="PKD_dom_sf"/>
</dbReference>
<dbReference type="Gene3D" id="2.60.40.10">
    <property type="entry name" value="Immunoglobulins"/>
    <property type="match status" value="1"/>
</dbReference>